<dbReference type="Gene3D" id="3.40.50.150">
    <property type="entry name" value="Vaccinia Virus protein VP39"/>
    <property type="match status" value="1"/>
</dbReference>
<evidence type="ECO:0000256" key="2">
    <source>
        <dbReference type="ARBA" id="ARBA00022603"/>
    </source>
</evidence>
<evidence type="ECO:0000313" key="7">
    <source>
        <dbReference type="EMBL" id="WQD39643.1"/>
    </source>
</evidence>
<dbReference type="GO" id="GO:0032259">
    <property type="term" value="P:methylation"/>
    <property type="evidence" value="ECO:0007669"/>
    <property type="project" value="UniProtKB-KW"/>
</dbReference>
<evidence type="ECO:0000256" key="3">
    <source>
        <dbReference type="ARBA" id="ARBA00022679"/>
    </source>
</evidence>
<keyword evidence="2 7" id="KW-0489">Methyltransferase</keyword>
<evidence type="ECO:0000259" key="6">
    <source>
        <dbReference type="Pfam" id="PF05175"/>
    </source>
</evidence>
<evidence type="ECO:0000256" key="1">
    <source>
        <dbReference type="ARBA" id="ARBA00012771"/>
    </source>
</evidence>
<reference evidence="7 8" key="1">
    <citation type="submission" date="2023-12" db="EMBL/GenBank/DDBJ databases">
        <title>Genome sequencing and assembly of bacterial species from a model synthetic community.</title>
        <authorList>
            <person name="Hogle S.L."/>
        </authorList>
    </citation>
    <scope>NUCLEOTIDE SEQUENCE [LARGE SCALE GENOMIC DNA]</scope>
    <source>
        <strain evidence="7 8">HAMBI_3031</strain>
    </source>
</reference>
<sequence>MSLQKLKAVFIEKLKGIYPADEAGNLFNLAIENLTGINLRNNSTATFAPDGCFMKMWDAIEKRLQQSEPIQYILNEAWFYDIPFYVNQSVLIPRPETEELVDWIIKDHKEKHDLSILDIGTGSGCIPVILKRKIPQSRVSSCDISNEALLVAQKNARKHKTEINFIQSDFLNKNNWSSFSATDIIVSNPPYIPQQEKSLMHDNVLAHEPHLALFVEDSNPLIFYAAIAEAGKTLLKDNGTIYVEIFEGLGKETQLLFENQGFNPVLKKDMQGKDRFVKARK</sequence>
<dbReference type="EC" id="2.1.1.297" evidence="1"/>
<dbReference type="NCBIfam" id="TIGR00536">
    <property type="entry name" value="hemK_fam"/>
    <property type="match status" value="1"/>
</dbReference>
<evidence type="ECO:0000256" key="5">
    <source>
        <dbReference type="ARBA" id="ARBA00048391"/>
    </source>
</evidence>
<dbReference type="RefSeq" id="WP_114789065.1">
    <property type="nucleotide sequence ID" value="NZ_CP139960.1"/>
</dbReference>
<name>A0ABZ0WAR2_9BACT</name>
<dbReference type="GO" id="GO:0102559">
    <property type="term" value="F:peptide chain release factor N(5)-glutamine methyltransferase activity"/>
    <property type="evidence" value="ECO:0007669"/>
    <property type="project" value="UniProtKB-EC"/>
</dbReference>
<keyword evidence="8" id="KW-1185">Reference proteome</keyword>
<evidence type="ECO:0000256" key="4">
    <source>
        <dbReference type="ARBA" id="ARBA00022691"/>
    </source>
</evidence>
<comment type="catalytic activity">
    <reaction evidence="5">
        <text>L-glutaminyl-[peptide chain release factor] + S-adenosyl-L-methionine = N(5)-methyl-L-glutaminyl-[peptide chain release factor] + S-adenosyl-L-homocysteine + H(+)</text>
        <dbReference type="Rhea" id="RHEA:42896"/>
        <dbReference type="Rhea" id="RHEA-COMP:10271"/>
        <dbReference type="Rhea" id="RHEA-COMP:10272"/>
        <dbReference type="ChEBI" id="CHEBI:15378"/>
        <dbReference type="ChEBI" id="CHEBI:30011"/>
        <dbReference type="ChEBI" id="CHEBI:57856"/>
        <dbReference type="ChEBI" id="CHEBI:59789"/>
        <dbReference type="ChEBI" id="CHEBI:61891"/>
        <dbReference type="EC" id="2.1.1.297"/>
    </reaction>
</comment>
<dbReference type="InterPro" id="IPR002052">
    <property type="entry name" value="DNA_methylase_N6_adenine_CS"/>
</dbReference>
<organism evidence="7 8">
    <name type="scientific">Niabella yanshanensis</name>
    <dbReference type="NCBI Taxonomy" id="577386"/>
    <lineage>
        <taxon>Bacteria</taxon>
        <taxon>Pseudomonadati</taxon>
        <taxon>Bacteroidota</taxon>
        <taxon>Chitinophagia</taxon>
        <taxon>Chitinophagales</taxon>
        <taxon>Chitinophagaceae</taxon>
        <taxon>Niabella</taxon>
    </lineage>
</organism>
<dbReference type="NCBIfam" id="TIGR03534">
    <property type="entry name" value="RF_mod_PrmC"/>
    <property type="match status" value="1"/>
</dbReference>
<dbReference type="InterPro" id="IPR004556">
    <property type="entry name" value="HemK-like"/>
</dbReference>
<dbReference type="InterPro" id="IPR029063">
    <property type="entry name" value="SAM-dependent_MTases_sf"/>
</dbReference>
<dbReference type="CDD" id="cd02440">
    <property type="entry name" value="AdoMet_MTases"/>
    <property type="match status" value="1"/>
</dbReference>
<keyword evidence="4" id="KW-0949">S-adenosyl-L-methionine</keyword>
<dbReference type="Proteomes" id="UP001325680">
    <property type="component" value="Chromosome"/>
</dbReference>
<dbReference type="Pfam" id="PF05175">
    <property type="entry name" value="MTS"/>
    <property type="match status" value="1"/>
</dbReference>
<dbReference type="InterPro" id="IPR050320">
    <property type="entry name" value="N5-glutamine_MTase"/>
</dbReference>
<dbReference type="PANTHER" id="PTHR18895:SF74">
    <property type="entry name" value="MTRF1L RELEASE FACTOR GLUTAMINE METHYLTRANSFERASE"/>
    <property type="match status" value="1"/>
</dbReference>
<evidence type="ECO:0000313" key="8">
    <source>
        <dbReference type="Proteomes" id="UP001325680"/>
    </source>
</evidence>
<dbReference type="PANTHER" id="PTHR18895">
    <property type="entry name" value="HEMK METHYLTRANSFERASE"/>
    <property type="match status" value="1"/>
</dbReference>
<protein>
    <recommendedName>
        <fullName evidence="1">peptide chain release factor N(5)-glutamine methyltransferase</fullName>
        <ecNumber evidence="1">2.1.1.297</ecNumber>
    </recommendedName>
</protein>
<accession>A0ABZ0WAR2</accession>
<dbReference type="SUPFAM" id="SSF53335">
    <property type="entry name" value="S-adenosyl-L-methionine-dependent methyltransferases"/>
    <property type="match status" value="1"/>
</dbReference>
<proteinExistence type="predicted"/>
<dbReference type="InterPro" id="IPR019874">
    <property type="entry name" value="RF_methyltr_PrmC"/>
</dbReference>
<gene>
    <name evidence="7" type="primary">prmC</name>
    <name evidence="7" type="ORF">U0035_05720</name>
</gene>
<dbReference type="InterPro" id="IPR007848">
    <property type="entry name" value="Small_mtfrase_dom"/>
</dbReference>
<dbReference type="EMBL" id="CP139960">
    <property type="protein sequence ID" value="WQD39643.1"/>
    <property type="molecule type" value="Genomic_DNA"/>
</dbReference>
<feature type="domain" description="Methyltransferase small" evidence="6">
    <location>
        <begin position="109"/>
        <end position="198"/>
    </location>
</feature>
<keyword evidence="3 7" id="KW-0808">Transferase</keyword>
<dbReference type="PROSITE" id="PS00092">
    <property type="entry name" value="N6_MTASE"/>
    <property type="match status" value="1"/>
</dbReference>